<dbReference type="GO" id="GO:0005992">
    <property type="term" value="P:trehalose biosynthetic process"/>
    <property type="evidence" value="ECO:0007669"/>
    <property type="project" value="UniProtKB-UniPathway"/>
</dbReference>
<keyword evidence="4" id="KW-0479">Metal-binding</keyword>
<dbReference type="InterPro" id="IPR044651">
    <property type="entry name" value="OTSB-like"/>
</dbReference>
<dbReference type="SUPFAM" id="SSF56784">
    <property type="entry name" value="HAD-like"/>
    <property type="match status" value="1"/>
</dbReference>
<evidence type="ECO:0000256" key="4">
    <source>
        <dbReference type="RuleBase" id="RU361117"/>
    </source>
</evidence>
<dbReference type="InterPro" id="IPR003337">
    <property type="entry name" value="Trehalose_PPase"/>
</dbReference>
<dbReference type="GO" id="GO:0004805">
    <property type="term" value="F:trehalose-phosphatase activity"/>
    <property type="evidence" value="ECO:0007669"/>
    <property type="project" value="UniProtKB-EC"/>
</dbReference>
<dbReference type="Proteomes" id="UP000249393">
    <property type="component" value="Unassembled WGS sequence"/>
</dbReference>
<comment type="pathway">
    <text evidence="1 4">Glycan biosynthesis; trehalose biosynthesis.</text>
</comment>
<organism evidence="5 6">
    <name type="scientific">Caulobacter segnis</name>
    <dbReference type="NCBI Taxonomy" id="88688"/>
    <lineage>
        <taxon>Bacteria</taxon>
        <taxon>Pseudomonadati</taxon>
        <taxon>Pseudomonadota</taxon>
        <taxon>Alphaproteobacteria</taxon>
        <taxon>Caulobacterales</taxon>
        <taxon>Caulobacteraceae</taxon>
        <taxon>Caulobacter</taxon>
    </lineage>
</organism>
<dbReference type="InterPro" id="IPR036412">
    <property type="entry name" value="HAD-like_sf"/>
</dbReference>
<dbReference type="EMBL" id="QFQZ01000108">
    <property type="protein sequence ID" value="PZR30903.1"/>
    <property type="molecule type" value="Genomic_DNA"/>
</dbReference>
<comment type="caution">
    <text evidence="5">The sequence shown here is derived from an EMBL/GenBank/DDBJ whole genome shotgun (WGS) entry which is preliminary data.</text>
</comment>
<evidence type="ECO:0000256" key="1">
    <source>
        <dbReference type="ARBA" id="ARBA00005199"/>
    </source>
</evidence>
<dbReference type="InterPro" id="IPR023214">
    <property type="entry name" value="HAD_sf"/>
</dbReference>
<keyword evidence="4" id="KW-0460">Magnesium</keyword>
<comment type="catalytic activity">
    <reaction evidence="4">
        <text>alpha,alpha-trehalose 6-phosphate + H2O = alpha,alpha-trehalose + phosphate</text>
        <dbReference type="Rhea" id="RHEA:23420"/>
        <dbReference type="ChEBI" id="CHEBI:15377"/>
        <dbReference type="ChEBI" id="CHEBI:16551"/>
        <dbReference type="ChEBI" id="CHEBI:43474"/>
        <dbReference type="ChEBI" id="CHEBI:58429"/>
        <dbReference type="EC" id="3.1.3.12"/>
    </reaction>
</comment>
<dbReference type="NCBIfam" id="TIGR01484">
    <property type="entry name" value="HAD-SF-IIB"/>
    <property type="match status" value="1"/>
</dbReference>
<name>A0A2W5UZ83_9CAUL</name>
<dbReference type="NCBIfam" id="TIGR00685">
    <property type="entry name" value="T6PP"/>
    <property type="match status" value="1"/>
</dbReference>
<evidence type="ECO:0000256" key="3">
    <source>
        <dbReference type="ARBA" id="ARBA00022801"/>
    </source>
</evidence>
<evidence type="ECO:0000313" key="6">
    <source>
        <dbReference type="Proteomes" id="UP000249393"/>
    </source>
</evidence>
<dbReference type="GO" id="GO:0046872">
    <property type="term" value="F:metal ion binding"/>
    <property type="evidence" value="ECO:0007669"/>
    <property type="project" value="UniProtKB-KW"/>
</dbReference>
<comment type="similarity">
    <text evidence="2 4">Belongs to the trehalose phosphatase family.</text>
</comment>
<dbReference type="Pfam" id="PF02358">
    <property type="entry name" value="Trehalose_PPase"/>
    <property type="match status" value="1"/>
</dbReference>
<gene>
    <name evidence="5" type="primary">otsB</name>
    <name evidence="5" type="ORF">DI526_21245</name>
</gene>
<keyword evidence="3 4" id="KW-0378">Hydrolase</keyword>
<dbReference type="Gene3D" id="3.40.50.1000">
    <property type="entry name" value="HAD superfamily/HAD-like"/>
    <property type="match status" value="1"/>
</dbReference>
<comment type="function">
    <text evidence="4">Removes the phosphate from trehalose 6-phosphate to produce free trehalose.</text>
</comment>
<dbReference type="AlphaFoldDB" id="A0A2W5UZ83"/>
<dbReference type="EC" id="3.1.3.12" evidence="4"/>
<sequence length="260" mass="27451">METAMTAQIIAFPDPLPSPPPLDPAGHALFLDLDGTLAAIAARPGDVGPEPRRTFVLRRLVERFDRRVAIVSGRTVAEVAQITENAVPAIAGVHGLQRRDARGKESGAVADPDLAQALEVFEGLAAAQPGLLVEDKGLSVALHYRARPGACEAIREAGRRLEASTGLVLQEGDMVAEMRTAGDDKGAAVDRFLSEWPFQGAKPIFVGDDLTDEDGFLAAEAAGGYGIVVGVSTRRTIARYRLADPVAVLDWLEAVVGGAR</sequence>
<protein>
    <recommendedName>
        <fullName evidence="4">Trehalose 6-phosphate phosphatase</fullName>
        <ecNumber evidence="4">3.1.3.12</ecNumber>
    </recommendedName>
</protein>
<comment type="cofactor">
    <cofactor evidence="4">
        <name>Mg(2+)</name>
        <dbReference type="ChEBI" id="CHEBI:18420"/>
    </cofactor>
</comment>
<evidence type="ECO:0000313" key="5">
    <source>
        <dbReference type="EMBL" id="PZR30903.1"/>
    </source>
</evidence>
<evidence type="ECO:0000256" key="2">
    <source>
        <dbReference type="ARBA" id="ARBA00008770"/>
    </source>
</evidence>
<dbReference type="InterPro" id="IPR006379">
    <property type="entry name" value="HAD-SF_hydro_IIB"/>
</dbReference>
<dbReference type="UniPathway" id="UPA00299"/>
<dbReference type="PANTHER" id="PTHR43768">
    <property type="entry name" value="TREHALOSE 6-PHOSPHATE PHOSPHATASE"/>
    <property type="match status" value="1"/>
</dbReference>
<accession>A0A2W5UZ83</accession>
<dbReference type="Gene3D" id="3.30.70.1020">
    <property type="entry name" value="Trehalose-6-phosphate phosphatase related protein, domain 2"/>
    <property type="match status" value="1"/>
</dbReference>
<reference evidence="5 6" key="1">
    <citation type="submission" date="2017-08" db="EMBL/GenBank/DDBJ databases">
        <title>Infants hospitalized years apart are colonized by the same room-sourced microbial strains.</title>
        <authorList>
            <person name="Brooks B."/>
            <person name="Olm M.R."/>
            <person name="Firek B.A."/>
            <person name="Baker R."/>
            <person name="Thomas B.C."/>
            <person name="Morowitz M.J."/>
            <person name="Banfield J.F."/>
        </authorList>
    </citation>
    <scope>NUCLEOTIDE SEQUENCE [LARGE SCALE GENOMIC DNA]</scope>
    <source>
        <strain evidence="5">S2_003_000_R2_4</strain>
    </source>
</reference>
<proteinExistence type="inferred from homology"/>
<dbReference type="PANTHER" id="PTHR43768:SF3">
    <property type="entry name" value="TREHALOSE 6-PHOSPHATE PHOSPHATASE"/>
    <property type="match status" value="1"/>
</dbReference>